<dbReference type="EMBL" id="BGPR01000214">
    <property type="protein sequence ID" value="GBM05370.1"/>
    <property type="molecule type" value="Genomic_DNA"/>
</dbReference>
<evidence type="ECO:0000256" key="1">
    <source>
        <dbReference type="SAM" id="Phobius"/>
    </source>
</evidence>
<comment type="caution">
    <text evidence="2">The sequence shown here is derived from an EMBL/GenBank/DDBJ whole genome shotgun (WGS) entry which is preliminary data.</text>
</comment>
<dbReference type="Proteomes" id="UP000499080">
    <property type="component" value="Unassembled WGS sequence"/>
</dbReference>
<name>A0A4Y2CLT6_ARAVE</name>
<evidence type="ECO:0000313" key="3">
    <source>
        <dbReference type="Proteomes" id="UP000499080"/>
    </source>
</evidence>
<sequence>MASSVKDFRIVTPFTPSLFLIALVNVAFPFFKDYDPKTLDMAFTEIQQNLIKEARKSRGKHYNGARAYLLYIPGHLRKEVLEAVHSTEYEVMEWRVHLGRFFNIDDSDIQEKRKYIIYWRSDGTIDRIKTAQQLVMNASINIRKMFFIPACIASKKAYKLCGRKWKHLGKQIIDLK</sequence>
<evidence type="ECO:0000313" key="2">
    <source>
        <dbReference type="EMBL" id="GBM05370.1"/>
    </source>
</evidence>
<gene>
    <name evidence="2" type="ORF">AVEN_46902_1</name>
</gene>
<organism evidence="2 3">
    <name type="scientific">Araneus ventricosus</name>
    <name type="common">Orbweaver spider</name>
    <name type="synonym">Epeira ventricosa</name>
    <dbReference type="NCBI Taxonomy" id="182803"/>
    <lineage>
        <taxon>Eukaryota</taxon>
        <taxon>Metazoa</taxon>
        <taxon>Ecdysozoa</taxon>
        <taxon>Arthropoda</taxon>
        <taxon>Chelicerata</taxon>
        <taxon>Arachnida</taxon>
        <taxon>Araneae</taxon>
        <taxon>Araneomorphae</taxon>
        <taxon>Entelegynae</taxon>
        <taxon>Araneoidea</taxon>
        <taxon>Araneidae</taxon>
        <taxon>Araneus</taxon>
    </lineage>
</organism>
<keyword evidence="1" id="KW-0472">Membrane</keyword>
<accession>A0A4Y2CLT6</accession>
<protein>
    <submittedName>
        <fullName evidence="2">Uncharacterized protein</fullName>
    </submittedName>
</protein>
<dbReference type="AlphaFoldDB" id="A0A4Y2CLT6"/>
<keyword evidence="3" id="KW-1185">Reference proteome</keyword>
<reference evidence="2 3" key="1">
    <citation type="journal article" date="2019" name="Sci. Rep.">
        <title>Orb-weaving spider Araneus ventricosus genome elucidates the spidroin gene catalogue.</title>
        <authorList>
            <person name="Kono N."/>
            <person name="Nakamura H."/>
            <person name="Ohtoshi R."/>
            <person name="Moran D.A.P."/>
            <person name="Shinohara A."/>
            <person name="Yoshida Y."/>
            <person name="Fujiwara M."/>
            <person name="Mori M."/>
            <person name="Tomita M."/>
            <person name="Arakawa K."/>
        </authorList>
    </citation>
    <scope>NUCLEOTIDE SEQUENCE [LARGE SCALE GENOMIC DNA]</scope>
</reference>
<keyword evidence="1" id="KW-0812">Transmembrane</keyword>
<dbReference type="OrthoDB" id="5827962at2759"/>
<proteinExistence type="predicted"/>
<feature type="transmembrane region" description="Helical" evidence="1">
    <location>
        <begin position="12"/>
        <end position="31"/>
    </location>
</feature>
<keyword evidence="1" id="KW-1133">Transmembrane helix</keyword>